<keyword evidence="2 8" id="KW-0547">Nucleotide-binding</keyword>
<keyword evidence="1 8" id="KW-0812">Transmembrane</keyword>
<dbReference type="Pfam" id="PF20428">
    <property type="entry name" value="Sey1_3HB"/>
    <property type="match status" value="1"/>
</dbReference>
<dbReference type="Pfam" id="PF05879">
    <property type="entry name" value="RHD3_GTPase"/>
    <property type="match status" value="1"/>
</dbReference>
<sequence length="878" mass="99233">MVAFAGGARTEDAHLIDDEGQLLPVNGIEEYLFTALGASRGGDALHRVGITYHVVGVLGGQSSGKSTLLNCLFGTKFQTMDETKRRGQTTKGAFISRANFEVLCGDDGEMDAGASALMESCAGKSLPLFVVDFEGTDGFERGEDQSFERQLSLFALSVADVLLINMWAVDVGRFNAANMSLLRTIFEVNLQLFSHDSYTKEEKPTLLVVLRDFTEVETRTHFETVRKSFDKIWDNIVKPEAFKDSTIDTLFDLRYHVLPHFKLQRAAFDKETAKFRQWFYLSTCDEYLFHTRGMFRGVPLDGIPSYLSSCWEMIRKSKDLDIPTQREMLARHRCLEVKKQILQLFTEFCSNYTERLQRGDLVTHLTSLLERDVDDKLRDFHQQTRLYRVDIVQKTEAELEEELLKVELKLVGEYAKFISSKVLEELETAVSGTVDGALRWLLHQAQSIPFLSAEAGDAGGGTEYMSHVKSVERASSNDVYITDNETCNALVHSFWKRLCRAIQAEIELLYCDYSQQQQSQRESQTLNLYDRYASLVAEDPALQEAIAHVVLDAVFQKVSRRFASMAENAAETIHQAFEGVLNRNQDGTVRFFHTTKALQRIEPQARQAGLVLLGCLLYYRVRVVADRVVYKLEDTDGLSRAAVHLLGERRKLIVRENSEEQKFFLHYATISEAPRYPIGAPVAETDSADTSDNFVDRDCVLLSQQAVQRAFDLYTQKCEFTMQLQLRSIESEKQNLPAWVLPVLLLLGWNEIWYVLSSPALFVVVVIIAAVFLRGFLLTQWAIFEETGPTCVVVGVRVVVQQIRNIYKALAPRIPDDVKSNVARHRDPGSFSDVTAPAVGTSWPYAAAEPTVLLPSTTSATLTRRLKKEEEEVPPQKD</sequence>
<proteinExistence type="inferred from homology"/>
<dbReference type="GO" id="GO:0016320">
    <property type="term" value="P:endoplasmic reticulum membrane fusion"/>
    <property type="evidence" value="ECO:0007669"/>
    <property type="project" value="TreeGrafter"/>
</dbReference>
<dbReference type="CDD" id="cd01851">
    <property type="entry name" value="GBP"/>
    <property type="match status" value="1"/>
</dbReference>
<feature type="binding site" evidence="8">
    <location>
        <begin position="59"/>
        <end position="66"/>
    </location>
    <ligand>
        <name>GTP</name>
        <dbReference type="ChEBI" id="CHEBI:37565"/>
    </ligand>
</feature>
<feature type="topological domain" description="Cytoplasmic" evidence="8">
    <location>
        <begin position="1"/>
        <end position="735"/>
    </location>
</feature>
<dbReference type="AlphaFoldDB" id="V5DTG5"/>
<dbReference type="PROSITE" id="PS51715">
    <property type="entry name" value="G_GB1_RHD3"/>
    <property type="match status" value="1"/>
</dbReference>
<evidence type="ECO:0000259" key="10">
    <source>
        <dbReference type="PROSITE" id="PS51715"/>
    </source>
</evidence>
<dbReference type="GO" id="GO:0003924">
    <property type="term" value="F:GTPase activity"/>
    <property type="evidence" value="ECO:0007669"/>
    <property type="project" value="UniProtKB-UniRule"/>
</dbReference>
<dbReference type="InterPro" id="IPR046758">
    <property type="entry name" value="Sey1/RHD3-like_3HB"/>
</dbReference>
<dbReference type="InterPro" id="IPR027417">
    <property type="entry name" value="P-loop_NTPase"/>
</dbReference>
<dbReference type="Proteomes" id="UP000017861">
    <property type="component" value="Unassembled WGS sequence"/>
</dbReference>
<dbReference type="EMBL" id="AYLP01000003">
    <property type="protein sequence ID" value="ESS70716.1"/>
    <property type="molecule type" value="Genomic_DNA"/>
</dbReference>
<evidence type="ECO:0000256" key="6">
    <source>
        <dbReference type="ARBA" id="ARBA00023134"/>
    </source>
</evidence>
<comment type="similarity">
    <text evidence="8">Belongs to the TRAFAC class dynamin-like GTPase superfamily. GB1/RHD3 GTPase family. RHD3 subfamily.</text>
</comment>
<dbReference type="GO" id="GO:0005789">
    <property type="term" value="C:endoplasmic reticulum membrane"/>
    <property type="evidence" value="ECO:0007669"/>
    <property type="project" value="UniProtKB-SubCell"/>
</dbReference>
<dbReference type="GO" id="GO:0005525">
    <property type="term" value="F:GTP binding"/>
    <property type="evidence" value="ECO:0007669"/>
    <property type="project" value="UniProtKB-UniRule"/>
</dbReference>
<comment type="subcellular location">
    <subcellularLocation>
        <location evidence="8">Endoplasmic reticulum membrane</location>
        <topology evidence="8">Multi-pass membrane protein</topology>
    </subcellularLocation>
</comment>
<evidence type="ECO:0000313" key="11">
    <source>
        <dbReference type="EMBL" id="ESS70716.1"/>
    </source>
</evidence>
<dbReference type="SUPFAM" id="SSF52540">
    <property type="entry name" value="P-loop containing nucleoside triphosphate hydrolases"/>
    <property type="match status" value="1"/>
</dbReference>
<keyword evidence="5 8" id="KW-1133">Transmembrane helix</keyword>
<feature type="topological domain" description="Lumenal" evidence="8">
    <location>
        <begin position="757"/>
        <end position="759"/>
    </location>
</feature>
<evidence type="ECO:0000256" key="9">
    <source>
        <dbReference type="SAM" id="Phobius"/>
    </source>
</evidence>
<protein>
    <recommendedName>
        <fullName evidence="8">Protein SEY1 homolog</fullName>
        <ecNumber evidence="8">3.6.5.-</ecNumber>
    </recommendedName>
</protein>
<evidence type="ECO:0000256" key="8">
    <source>
        <dbReference type="HAMAP-Rule" id="MF_03109"/>
    </source>
</evidence>
<feature type="topological domain" description="Cytoplasmic" evidence="8">
    <location>
        <begin position="781"/>
        <end position="878"/>
    </location>
</feature>
<gene>
    <name evidence="11" type="ORF">TCDM_00469</name>
</gene>
<dbReference type="Gene3D" id="3.40.50.300">
    <property type="entry name" value="P-loop containing nucleotide triphosphate hydrolases"/>
    <property type="match status" value="1"/>
</dbReference>
<dbReference type="OrthoDB" id="1597724at2759"/>
<dbReference type="EC" id="3.6.5.-" evidence="8"/>
<organism evidence="11 12">
    <name type="scientific">Trypanosoma cruzi Dm28c</name>
    <dbReference type="NCBI Taxonomy" id="1416333"/>
    <lineage>
        <taxon>Eukaryota</taxon>
        <taxon>Discoba</taxon>
        <taxon>Euglenozoa</taxon>
        <taxon>Kinetoplastea</taxon>
        <taxon>Metakinetoplastina</taxon>
        <taxon>Trypanosomatida</taxon>
        <taxon>Trypanosomatidae</taxon>
        <taxon>Trypanosoma</taxon>
        <taxon>Schizotrypanum</taxon>
    </lineage>
</organism>
<name>V5DTG5_TRYCR</name>
<feature type="domain" description="GB1/RHD3-type G" evidence="10">
    <location>
        <begin position="49"/>
        <end position="307"/>
    </location>
</feature>
<dbReference type="HAMAP" id="MF_03109">
    <property type="entry name" value="Sey1"/>
    <property type="match status" value="1"/>
</dbReference>
<reference evidence="11 12" key="1">
    <citation type="journal article" date="2014" name="Genome Announc.">
        <title>Trypanosoma cruzi Clone Dm28c Draft Genome Sequence.</title>
        <authorList>
            <person name="Grisard E.C."/>
            <person name="Teixeira S.M."/>
            <person name="de Almeida L.G."/>
            <person name="Stoco P.H."/>
            <person name="Gerber A.L."/>
            <person name="Talavera-Lopez C."/>
            <person name="Lima O.C."/>
            <person name="Andersson B."/>
            <person name="de Vasconcelos A.T."/>
        </authorList>
    </citation>
    <scope>NUCLEOTIDE SEQUENCE [LARGE SCALE GENOMIC DNA]</scope>
    <source>
        <strain evidence="11 12">Dm28c</strain>
    </source>
</reference>
<evidence type="ECO:0000256" key="3">
    <source>
        <dbReference type="ARBA" id="ARBA00022801"/>
    </source>
</evidence>
<evidence type="ECO:0000256" key="4">
    <source>
        <dbReference type="ARBA" id="ARBA00022824"/>
    </source>
</evidence>
<evidence type="ECO:0000256" key="5">
    <source>
        <dbReference type="ARBA" id="ARBA00022989"/>
    </source>
</evidence>
<keyword evidence="3 8" id="KW-0378">Hydrolase</keyword>
<evidence type="ECO:0000256" key="1">
    <source>
        <dbReference type="ARBA" id="ARBA00022692"/>
    </source>
</evidence>
<feature type="transmembrane region" description="Helical" evidence="9">
    <location>
        <begin position="752"/>
        <end position="773"/>
    </location>
</feature>
<comment type="caution">
    <text evidence="11">The sequence shown here is derived from an EMBL/GenBank/DDBJ whole genome shotgun (WGS) entry which is preliminary data.</text>
</comment>
<evidence type="ECO:0000256" key="7">
    <source>
        <dbReference type="ARBA" id="ARBA00023136"/>
    </source>
</evidence>
<accession>V5DTG5</accession>
<keyword evidence="7 8" id="KW-0472">Membrane</keyword>
<keyword evidence="4 8" id="KW-0256">Endoplasmic reticulum</keyword>
<evidence type="ECO:0000256" key="2">
    <source>
        <dbReference type="ARBA" id="ARBA00022741"/>
    </source>
</evidence>
<evidence type="ECO:0000313" key="12">
    <source>
        <dbReference type="Proteomes" id="UP000017861"/>
    </source>
</evidence>
<comment type="function">
    <text evidence="8">Probable GTP-binding protein that may be involved in cell development.</text>
</comment>
<dbReference type="InterPro" id="IPR008803">
    <property type="entry name" value="RHD3/Sey1"/>
</dbReference>
<dbReference type="VEuPathDB" id="TriTrypDB:TCDM_00469"/>
<keyword evidence="6 8" id="KW-0342">GTP-binding</keyword>
<dbReference type="InterPro" id="IPR030386">
    <property type="entry name" value="G_GB1_RHD3_dom"/>
</dbReference>
<dbReference type="PANTHER" id="PTHR45923:SF2">
    <property type="entry name" value="PROTEIN SEY1"/>
    <property type="match status" value="1"/>
</dbReference>
<dbReference type="PANTHER" id="PTHR45923">
    <property type="entry name" value="PROTEIN SEY1"/>
    <property type="match status" value="1"/>
</dbReference>